<keyword evidence="3" id="KW-1185">Reference proteome</keyword>
<dbReference type="Gene3D" id="2.60.120.10">
    <property type="entry name" value="Jelly Rolls"/>
    <property type="match status" value="1"/>
</dbReference>
<evidence type="ECO:0000313" key="2">
    <source>
        <dbReference type="EMBL" id="AIF84802.1"/>
    </source>
</evidence>
<dbReference type="PANTHER" id="PTHR33387">
    <property type="entry name" value="RMLC-LIKE JELLY ROLL FOLD PROTEIN"/>
    <property type="match status" value="1"/>
</dbReference>
<name>A0A075MW03_9ARCH</name>
<accession>A0A075MW03</accession>
<dbReference type="InterPro" id="IPR039935">
    <property type="entry name" value="YML079W-like"/>
</dbReference>
<dbReference type="InterPro" id="IPR009327">
    <property type="entry name" value="Cupin_DUF985"/>
</dbReference>
<dbReference type="Proteomes" id="UP000028194">
    <property type="component" value="Chromosome"/>
</dbReference>
<gene>
    <name evidence="2" type="ORF">NTE_02761</name>
</gene>
<dbReference type="InterPro" id="IPR011051">
    <property type="entry name" value="RmlC_Cupin_sf"/>
</dbReference>
<reference evidence="2 3" key="1">
    <citation type="journal article" date="2014" name="PLoS ONE">
        <title>Genome Sequence of Candidatus Nitrososphaera evergladensis from Group I.1b Enriched from Everglades Soil Reveals Novel Genomic Features of the Ammonia-Oxidizing Archaea.</title>
        <authorList>
            <person name="Zhalnina K.V."/>
            <person name="Dias R."/>
            <person name="Leonard M.T."/>
            <person name="Dorr de Quadros P."/>
            <person name="Camargo F.A."/>
            <person name="Drew J.C."/>
            <person name="Farmerie W.G."/>
            <person name="Daroub S.H."/>
            <person name="Triplett E.W."/>
        </authorList>
    </citation>
    <scope>NUCLEOTIDE SEQUENCE [LARGE SCALE GENOMIC DNA]</scope>
    <source>
        <strain evidence="2 3">SR1</strain>
    </source>
</reference>
<sequence>MDARAWVKALGLKEHPEGGYFKETYRAGMEIDLPGFDGRRSAGTAIYYLLKSGQFSAFHRIKSDEVWHFYAGSPLAVHVIDREDGKYQKMTIGKGKRPALQAVVKAGCWFAASVDKPHSYSLVGCTVAPGFDFRDWEAGWRDELLASYPEHKQIIVKFTRQ</sequence>
<dbReference type="InterPro" id="IPR014710">
    <property type="entry name" value="RmlC-like_jellyroll"/>
</dbReference>
<dbReference type="STRING" id="1459636.NTE_02761"/>
<evidence type="ECO:0000313" key="3">
    <source>
        <dbReference type="Proteomes" id="UP000028194"/>
    </source>
</evidence>
<dbReference type="Pfam" id="PF06172">
    <property type="entry name" value="Cupin_5"/>
    <property type="match status" value="1"/>
</dbReference>
<dbReference type="OrthoDB" id="10744at2157"/>
<organism evidence="2 3">
    <name type="scientific">Candidatus Nitrososphaera evergladensis SR1</name>
    <dbReference type="NCBI Taxonomy" id="1459636"/>
    <lineage>
        <taxon>Archaea</taxon>
        <taxon>Nitrososphaerota</taxon>
        <taxon>Nitrososphaeria</taxon>
        <taxon>Nitrososphaerales</taxon>
        <taxon>Nitrososphaeraceae</taxon>
        <taxon>Nitrososphaera</taxon>
    </lineage>
</organism>
<dbReference type="AlphaFoldDB" id="A0A075MW03"/>
<dbReference type="SUPFAM" id="SSF51182">
    <property type="entry name" value="RmlC-like cupins"/>
    <property type="match status" value="1"/>
</dbReference>
<dbReference type="CDD" id="cd06121">
    <property type="entry name" value="cupin_YML079wp"/>
    <property type="match status" value="1"/>
</dbReference>
<feature type="domain" description="DUF985" evidence="1">
    <location>
        <begin position="5"/>
        <end position="137"/>
    </location>
</feature>
<dbReference type="PANTHER" id="PTHR33387:SF3">
    <property type="entry name" value="DUF985 DOMAIN-CONTAINING PROTEIN"/>
    <property type="match status" value="1"/>
</dbReference>
<dbReference type="EMBL" id="CP007174">
    <property type="protein sequence ID" value="AIF84802.1"/>
    <property type="molecule type" value="Genomic_DNA"/>
</dbReference>
<dbReference type="HOGENOM" id="CLU_088365_0_3_2"/>
<protein>
    <recommendedName>
        <fullName evidence="1">DUF985 domain-containing protein</fullName>
    </recommendedName>
</protein>
<dbReference type="KEGG" id="nev:NTE_02761"/>
<evidence type="ECO:0000259" key="1">
    <source>
        <dbReference type="Pfam" id="PF06172"/>
    </source>
</evidence>
<dbReference type="eggNOG" id="arCOG08247">
    <property type="taxonomic scope" value="Archaea"/>
</dbReference>
<proteinExistence type="predicted"/>